<dbReference type="Proteomes" id="UP000785625">
    <property type="component" value="Unassembled WGS sequence"/>
</dbReference>
<gene>
    <name evidence="2" type="ORF">H5975_05020</name>
</gene>
<proteinExistence type="predicted"/>
<accession>A0ABS2GX32</accession>
<evidence type="ECO:0000256" key="1">
    <source>
        <dbReference type="SAM" id="SignalP"/>
    </source>
</evidence>
<dbReference type="EMBL" id="JACJKU010000041">
    <property type="protein sequence ID" value="MBM6940847.1"/>
    <property type="molecule type" value="Genomic_DNA"/>
</dbReference>
<evidence type="ECO:0008006" key="4">
    <source>
        <dbReference type="Google" id="ProtNLM"/>
    </source>
</evidence>
<reference evidence="2 3" key="1">
    <citation type="journal article" date="2021" name="Sci. Rep.">
        <title>The distribution of antibiotic resistance genes in chicken gut microbiota commensals.</title>
        <authorList>
            <person name="Juricova H."/>
            <person name="Matiasovicova J."/>
            <person name="Kubasova T."/>
            <person name="Cejkova D."/>
            <person name="Rychlik I."/>
        </authorList>
    </citation>
    <scope>NUCLEOTIDE SEQUENCE [LARGE SCALE GENOMIC DNA]</scope>
    <source>
        <strain evidence="2 3">An574</strain>
    </source>
</reference>
<protein>
    <recommendedName>
        <fullName evidence="4">DUF4430 domain-containing protein</fullName>
    </recommendedName>
</protein>
<organism evidence="2 3">
    <name type="scientific">Limosilactobacillus coleohominis</name>
    <dbReference type="NCBI Taxonomy" id="181675"/>
    <lineage>
        <taxon>Bacteria</taxon>
        <taxon>Bacillati</taxon>
        <taxon>Bacillota</taxon>
        <taxon>Bacilli</taxon>
        <taxon>Lactobacillales</taxon>
        <taxon>Lactobacillaceae</taxon>
        <taxon>Limosilactobacillus</taxon>
    </lineage>
</organism>
<feature type="signal peptide" evidence="1">
    <location>
        <begin position="1"/>
        <end position="22"/>
    </location>
</feature>
<evidence type="ECO:0000313" key="3">
    <source>
        <dbReference type="Proteomes" id="UP000785625"/>
    </source>
</evidence>
<name>A0ABS2GX32_9LACO</name>
<keyword evidence="3" id="KW-1185">Reference proteome</keyword>
<sequence length="145" mass="16410">MKKLLLLLAFIALLLVPTTGLANESSQTSNQLEQSLNDFAKNDKEADFDSATVKGKTITLKVAADYIEAPVKNGGRRSFLHHLYKQVQKIQKKNNTKYSIVIKDDWTGKFAKMDYKGKGWYTLYSHTSDHKTEKCNFATLEDGDM</sequence>
<keyword evidence="1" id="KW-0732">Signal</keyword>
<comment type="caution">
    <text evidence="2">The sequence shown here is derived from an EMBL/GenBank/DDBJ whole genome shotgun (WGS) entry which is preliminary data.</text>
</comment>
<feature type="chain" id="PRO_5046580898" description="DUF4430 domain-containing protein" evidence="1">
    <location>
        <begin position="23"/>
        <end position="145"/>
    </location>
</feature>
<dbReference type="RefSeq" id="WP_204785139.1">
    <property type="nucleotide sequence ID" value="NZ_CALVGD010000033.1"/>
</dbReference>
<evidence type="ECO:0000313" key="2">
    <source>
        <dbReference type="EMBL" id="MBM6940847.1"/>
    </source>
</evidence>